<feature type="region of interest" description="Disordered" evidence="1">
    <location>
        <begin position="95"/>
        <end position="160"/>
    </location>
</feature>
<dbReference type="EMBL" id="VDMD01000005">
    <property type="protein sequence ID" value="TRM65325.1"/>
    <property type="molecule type" value="Genomic_DNA"/>
</dbReference>
<protein>
    <submittedName>
        <fullName evidence="2">Uncharacterized protein</fullName>
    </submittedName>
</protein>
<feature type="compositionally biased region" description="Basic and acidic residues" evidence="1">
    <location>
        <begin position="109"/>
        <end position="132"/>
    </location>
</feature>
<reference evidence="2 3" key="1">
    <citation type="journal article" date="2019" name="New Phytol.">
        <title>Comparative genomics reveals unique wood-decay strategies and fruiting body development in the Schizophyllaceae.</title>
        <authorList>
            <person name="Almasi E."/>
            <person name="Sahu N."/>
            <person name="Krizsan K."/>
            <person name="Balint B."/>
            <person name="Kovacs G.M."/>
            <person name="Kiss B."/>
            <person name="Cseklye J."/>
            <person name="Drula E."/>
            <person name="Henrissat B."/>
            <person name="Nagy I."/>
            <person name="Chovatia M."/>
            <person name="Adam C."/>
            <person name="LaButti K."/>
            <person name="Lipzen A."/>
            <person name="Riley R."/>
            <person name="Grigoriev I.V."/>
            <person name="Nagy L.G."/>
        </authorList>
    </citation>
    <scope>NUCLEOTIDE SEQUENCE [LARGE SCALE GENOMIC DNA]</scope>
    <source>
        <strain evidence="2 3">NL-1724</strain>
    </source>
</reference>
<evidence type="ECO:0000313" key="2">
    <source>
        <dbReference type="EMBL" id="TRM65325.1"/>
    </source>
</evidence>
<evidence type="ECO:0000256" key="1">
    <source>
        <dbReference type="SAM" id="MobiDB-lite"/>
    </source>
</evidence>
<accession>A0A550CKJ1</accession>
<dbReference type="AlphaFoldDB" id="A0A550CKJ1"/>
<sequence length="160" mass="19039">MTTSDDFLSRQAYLRVRLLVRYVPVGQRRIRRDRRMRYRMIFATRGTVSALRLLDPRDRPRVHSHRCHHFPLRVSHTTRLRSTPRTNIAQTLRRALGTRHPGPHGGPSRPERTSHLPVLRDRRRVPYERPCEQTRYATRLRAPRGGRRETRRMTARAGPR</sequence>
<proteinExistence type="predicted"/>
<name>A0A550CKJ1_9AGAR</name>
<keyword evidence="3" id="KW-1185">Reference proteome</keyword>
<organism evidence="2 3">
    <name type="scientific">Schizophyllum amplum</name>
    <dbReference type="NCBI Taxonomy" id="97359"/>
    <lineage>
        <taxon>Eukaryota</taxon>
        <taxon>Fungi</taxon>
        <taxon>Dikarya</taxon>
        <taxon>Basidiomycota</taxon>
        <taxon>Agaricomycotina</taxon>
        <taxon>Agaricomycetes</taxon>
        <taxon>Agaricomycetidae</taxon>
        <taxon>Agaricales</taxon>
        <taxon>Schizophyllaceae</taxon>
        <taxon>Schizophyllum</taxon>
    </lineage>
</organism>
<comment type="caution">
    <text evidence="2">The sequence shown here is derived from an EMBL/GenBank/DDBJ whole genome shotgun (WGS) entry which is preliminary data.</text>
</comment>
<dbReference type="Proteomes" id="UP000320762">
    <property type="component" value="Unassembled WGS sequence"/>
</dbReference>
<evidence type="ECO:0000313" key="3">
    <source>
        <dbReference type="Proteomes" id="UP000320762"/>
    </source>
</evidence>
<gene>
    <name evidence="2" type="ORF">BD626DRAFT_488400</name>
</gene>